<accession>A0A427XVG3</accession>
<comment type="caution">
    <text evidence="2">The sequence shown here is derived from an EMBL/GenBank/DDBJ whole genome shotgun (WGS) entry which is preliminary data.</text>
</comment>
<dbReference type="EMBL" id="RSCD01000026">
    <property type="protein sequence ID" value="RSH82844.1"/>
    <property type="molecule type" value="Genomic_DNA"/>
</dbReference>
<proteinExistence type="predicted"/>
<keyword evidence="3" id="KW-1185">Reference proteome</keyword>
<evidence type="ECO:0000313" key="3">
    <source>
        <dbReference type="Proteomes" id="UP000279259"/>
    </source>
</evidence>
<dbReference type="Proteomes" id="UP000279259">
    <property type="component" value="Unassembled WGS sequence"/>
</dbReference>
<reference evidence="2 3" key="1">
    <citation type="submission" date="2018-11" db="EMBL/GenBank/DDBJ databases">
        <title>Genome sequence of Saitozyma podzolica DSM 27192.</title>
        <authorList>
            <person name="Aliyu H."/>
            <person name="Gorte O."/>
            <person name="Ochsenreither K."/>
        </authorList>
    </citation>
    <scope>NUCLEOTIDE SEQUENCE [LARGE SCALE GENOMIC DNA]</scope>
    <source>
        <strain evidence="2 3">DSM 27192</strain>
    </source>
</reference>
<evidence type="ECO:0000256" key="1">
    <source>
        <dbReference type="SAM" id="MobiDB-lite"/>
    </source>
</evidence>
<name>A0A427XVG3_9TREE</name>
<sequence length="59" mass="6465">MPDSPSSAGSRRGPESEHGQAPKKKRKQRQTFACSGTYRPGSRQDELMELGFQNVGGSR</sequence>
<protein>
    <submittedName>
        <fullName evidence="2">Uncharacterized protein</fullName>
    </submittedName>
</protein>
<evidence type="ECO:0000313" key="2">
    <source>
        <dbReference type="EMBL" id="RSH82844.1"/>
    </source>
</evidence>
<feature type="region of interest" description="Disordered" evidence="1">
    <location>
        <begin position="1"/>
        <end position="59"/>
    </location>
</feature>
<dbReference type="OrthoDB" id="10387435at2759"/>
<dbReference type="AlphaFoldDB" id="A0A427XVG3"/>
<gene>
    <name evidence="2" type="ORF">EHS25_005834</name>
</gene>
<organism evidence="2 3">
    <name type="scientific">Saitozyma podzolica</name>
    <dbReference type="NCBI Taxonomy" id="1890683"/>
    <lineage>
        <taxon>Eukaryota</taxon>
        <taxon>Fungi</taxon>
        <taxon>Dikarya</taxon>
        <taxon>Basidiomycota</taxon>
        <taxon>Agaricomycotina</taxon>
        <taxon>Tremellomycetes</taxon>
        <taxon>Tremellales</taxon>
        <taxon>Trimorphomycetaceae</taxon>
        <taxon>Saitozyma</taxon>
    </lineage>
</organism>